<dbReference type="HOGENOM" id="CLU_1011986_0_0_1"/>
<evidence type="ECO:0000313" key="2">
    <source>
        <dbReference type="EMBL" id="ELA28210.1"/>
    </source>
</evidence>
<accession>L2FPU8</accession>
<proteinExistence type="predicted"/>
<sequence>MTTIYSGSPPESTIVSTVNNVTSTTTHTDHGSEIPSSPGTNYESITGTTEIPPNSLTSTGMPDITSKAGPVIIIGTETVTVTELTSPTTLTTIGHTFTIAPAAEGDHTMPYPTFVVIGSETATLPSVSEATTLVTLDSTFTILPPMVANSCTDRTAINKFNAIRDYKHLHQVAIAITDILVTDEFRIEFNGIYRGHYRDAHLASSIGIPRQHHHHEGPNHHFGFWRTPNHHNSRAIRRPILHWNILHWNILHWNILHCGLCHLHHMATQSPDNAR</sequence>
<evidence type="ECO:0000256" key="1">
    <source>
        <dbReference type="SAM" id="MobiDB-lite"/>
    </source>
</evidence>
<organism evidence="2">
    <name type="scientific">Colletotrichum fructicola (strain Nara gc5)</name>
    <name type="common">Anthracnose fungus</name>
    <name type="synonym">Colletotrichum gloeosporioides (strain Nara gc5)</name>
    <dbReference type="NCBI Taxonomy" id="1213859"/>
    <lineage>
        <taxon>Eukaryota</taxon>
        <taxon>Fungi</taxon>
        <taxon>Dikarya</taxon>
        <taxon>Ascomycota</taxon>
        <taxon>Pezizomycotina</taxon>
        <taxon>Sordariomycetes</taxon>
        <taxon>Hypocreomycetidae</taxon>
        <taxon>Glomerellales</taxon>
        <taxon>Glomerellaceae</taxon>
        <taxon>Colletotrichum</taxon>
        <taxon>Colletotrichum gloeosporioides species complex</taxon>
    </lineage>
</organism>
<dbReference type="AlphaFoldDB" id="L2FPU8"/>
<reference evidence="2" key="1">
    <citation type="submission" date="2012-08" db="EMBL/GenBank/DDBJ databases">
        <title>Genome analysis of Colletotrichum orbiculare and Colletotrichum fructicola.</title>
        <authorList>
            <person name="Gan P.H.P."/>
            <person name="Ikeda K."/>
            <person name="Irieda H."/>
            <person name="Narusaka M."/>
            <person name="O'Connell R.J."/>
            <person name="Narusaka Y."/>
            <person name="Takano Y."/>
            <person name="Kubo Y."/>
            <person name="Shirasu K."/>
        </authorList>
    </citation>
    <scope>NUCLEOTIDE SEQUENCE</scope>
    <source>
        <strain evidence="2">Nara gc5</strain>
    </source>
</reference>
<feature type="compositionally biased region" description="Polar residues" evidence="1">
    <location>
        <begin position="34"/>
        <end position="57"/>
    </location>
</feature>
<dbReference type="EMBL" id="KB020940">
    <property type="protein sequence ID" value="ELA28210.1"/>
    <property type="molecule type" value="Genomic_DNA"/>
</dbReference>
<gene>
    <name evidence="2" type="ORF">CGGC5_11125</name>
</gene>
<name>L2FPU8_COLFN</name>
<protein>
    <submittedName>
        <fullName evidence="2">Uncharacterized protein</fullName>
    </submittedName>
</protein>
<feature type="region of interest" description="Disordered" evidence="1">
    <location>
        <begin position="23"/>
        <end position="57"/>
    </location>
</feature>